<protein>
    <recommendedName>
        <fullName evidence="3">F-box domain-containing protein</fullName>
    </recommendedName>
</protein>
<evidence type="ECO:0000313" key="1">
    <source>
        <dbReference type="EMBL" id="GAT61326.1"/>
    </source>
</evidence>
<accession>A0ABQ0MDA1</accession>
<evidence type="ECO:0000313" key="2">
    <source>
        <dbReference type="Proteomes" id="UP000815677"/>
    </source>
</evidence>
<dbReference type="Proteomes" id="UP000815677">
    <property type="component" value="Unassembled WGS sequence"/>
</dbReference>
<organism evidence="1 2">
    <name type="scientific">Mycena chlorophos</name>
    <name type="common">Agaric fungus</name>
    <name type="synonym">Agaricus chlorophos</name>
    <dbReference type="NCBI Taxonomy" id="658473"/>
    <lineage>
        <taxon>Eukaryota</taxon>
        <taxon>Fungi</taxon>
        <taxon>Dikarya</taxon>
        <taxon>Basidiomycota</taxon>
        <taxon>Agaricomycotina</taxon>
        <taxon>Agaricomycetes</taxon>
        <taxon>Agaricomycetidae</taxon>
        <taxon>Agaricales</taxon>
        <taxon>Marasmiineae</taxon>
        <taxon>Mycenaceae</taxon>
        <taxon>Mycena</taxon>
    </lineage>
</organism>
<dbReference type="Gene3D" id="3.80.10.10">
    <property type="entry name" value="Ribonuclease Inhibitor"/>
    <property type="match status" value="1"/>
</dbReference>
<evidence type="ECO:0008006" key="3">
    <source>
        <dbReference type="Google" id="ProtNLM"/>
    </source>
</evidence>
<dbReference type="InterPro" id="IPR032675">
    <property type="entry name" value="LRR_dom_sf"/>
</dbReference>
<name>A0ABQ0MDA1_MYCCL</name>
<gene>
    <name evidence="1" type="ORF">MCHLO_17358</name>
</gene>
<sequence length="466" mass="53463">MTLGISSLPFELLSNIMVVAYRIQTDTSLGPSDLRRIRVPLSLSSVSGHWREVALCTHEIWDTYLPISWSRTQGVFTSWALTRLFVERSAPRPFKFGVSDFTFPYDLIHQGCLHGLQSALETLQDYAPRCCYLKWEVTSLHDLHPLSLMSSEPLDILDSVMVRFSSDEDLVLASIWGGPDLHLFQNAPLLRKVVLSWPEENSGTTPLHIFLPWEQLTTLELEINAPQMCLDILVQCTNLVSASITTDRWPLDAPLLHGLRRHQTLPMLQKLEFYLTVTDGDESGPWLSCLDLPALKEFGMHIIPEQDAIAPLDDRRILNRFLARSNTITHLDTKYFLDVDELVRTLAHIPRLTELKTRGIRDHTPLFAALSALDDQTRVLAPHLERLEPHIMELATFEVEPLLQLVRRRWWKDGAEPPIPGLRRLKHIQFVTHDKDADALEDLMDGLWPTLKQFVVEGFVWEYEQH</sequence>
<reference evidence="1" key="1">
    <citation type="submission" date="2014-09" db="EMBL/GenBank/DDBJ databases">
        <title>Genome sequence of the luminous mushroom Mycena chlorophos for searching fungal bioluminescence genes.</title>
        <authorList>
            <person name="Tanaka Y."/>
            <person name="Kasuga D."/>
            <person name="Oba Y."/>
            <person name="Hase S."/>
            <person name="Sato K."/>
            <person name="Oba Y."/>
            <person name="Sakakibara Y."/>
        </authorList>
    </citation>
    <scope>NUCLEOTIDE SEQUENCE</scope>
</reference>
<keyword evidence="2" id="KW-1185">Reference proteome</keyword>
<proteinExistence type="predicted"/>
<dbReference type="EMBL" id="DF850021">
    <property type="protein sequence ID" value="GAT61326.1"/>
    <property type="molecule type" value="Genomic_DNA"/>
</dbReference>